<accession>A0A975MQD1</accession>
<dbReference type="Proteomes" id="UP000676649">
    <property type="component" value="Chromosome"/>
</dbReference>
<dbReference type="Pfam" id="PF13795">
    <property type="entry name" value="HupE_UreJ_2"/>
    <property type="match status" value="1"/>
</dbReference>
<dbReference type="KEGG" id="mpad:KEF85_06395"/>
<proteinExistence type="predicted"/>
<keyword evidence="2" id="KW-0732">Signal</keyword>
<keyword evidence="1" id="KW-1133">Transmembrane helix</keyword>
<reference evidence="3" key="1">
    <citation type="submission" date="2021-04" db="EMBL/GenBank/DDBJ databases">
        <title>Draft genome sequence data of methanotrophic Methylovulum sp. strain S1L and Methylomonas sp. strain S2AM isolated from boreal lake water columns.</title>
        <authorList>
            <person name="Rissanen A.J."/>
            <person name="Mangayil R."/>
            <person name="Svenning M.M."/>
            <person name="Khanongnuch R."/>
        </authorList>
    </citation>
    <scope>NUCLEOTIDE SEQUENCE</scope>
    <source>
        <strain evidence="3">S2AM</strain>
    </source>
</reference>
<feature type="transmembrane region" description="Helical" evidence="1">
    <location>
        <begin position="205"/>
        <end position="231"/>
    </location>
</feature>
<dbReference type="AlphaFoldDB" id="A0A975MQD1"/>
<evidence type="ECO:0000313" key="4">
    <source>
        <dbReference type="Proteomes" id="UP000676649"/>
    </source>
</evidence>
<organism evidence="3 4">
    <name type="scientific">Methylomonas paludis</name>
    <dbReference type="NCBI Taxonomy" id="1173101"/>
    <lineage>
        <taxon>Bacteria</taxon>
        <taxon>Pseudomonadati</taxon>
        <taxon>Pseudomonadota</taxon>
        <taxon>Gammaproteobacteria</taxon>
        <taxon>Methylococcales</taxon>
        <taxon>Methylococcaceae</taxon>
        <taxon>Methylomonas</taxon>
    </lineage>
</organism>
<evidence type="ECO:0000256" key="1">
    <source>
        <dbReference type="SAM" id="Phobius"/>
    </source>
</evidence>
<protein>
    <submittedName>
        <fullName evidence="3">HupE/UreJ family protein</fullName>
    </submittedName>
</protein>
<feature type="transmembrane region" description="Helical" evidence="1">
    <location>
        <begin position="276"/>
        <end position="295"/>
    </location>
</feature>
<sequence>MPMYFLQAKSVFTVLMILQSASVSAHPPGLSSLDISIQTTDVVVKITFALQDIEAFTPMDSDLDAEVTDAEREAAKPAIARLLASQLRINIDGKDYQPAQPGQMSFDDQNNALVTLVYPEVPQQQLLVQSAFLAQLPSGHQQYLTVRTANGVTLAEKMLGKTDDQLNLTLAGSNQPSAGAPTWLGAFADFFKLGIEHILTGYDHLLFLFALLAVTHSFGPALKIITFFTIAHSITLACAGLNIIELPSSFVEPVIAVTIIYVAMENVIRGDHPRGRQWLTFGFGLIHGFGFAGVLREMGISSGETGILLPLLSFNLGIETGQIAVAALVLPIIWWINNNLLIADKLLKGCSLSVCLMGTYWLLERTILS</sequence>
<name>A0A975MQD1_9GAMM</name>
<keyword evidence="1" id="KW-0812">Transmembrane</keyword>
<keyword evidence="1" id="KW-0472">Membrane</keyword>
<gene>
    <name evidence="3" type="ORF">KEF85_06395</name>
</gene>
<feature type="transmembrane region" description="Helical" evidence="1">
    <location>
        <begin position="307"/>
        <end position="334"/>
    </location>
</feature>
<dbReference type="InterPro" id="IPR032809">
    <property type="entry name" value="Put_HupE_UreJ"/>
</dbReference>
<feature type="signal peptide" evidence="2">
    <location>
        <begin position="1"/>
        <end position="25"/>
    </location>
</feature>
<feature type="chain" id="PRO_5037538438" evidence="2">
    <location>
        <begin position="26"/>
        <end position="369"/>
    </location>
</feature>
<keyword evidence="4" id="KW-1185">Reference proteome</keyword>
<evidence type="ECO:0000256" key="2">
    <source>
        <dbReference type="SAM" id="SignalP"/>
    </source>
</evidence>
<feature type="transmembrane region" description="Helical" evidence="1">
    <location>
        <begin position="243"/>
        <end position="264"/>
    </location>
</feature>
<evidence type="ECO:0000313" key="3">
    <source>
        <dbReference type="EMBL" id="QWF72076.1"/>
    </source>
</evidence>
<dbReference type="EMBL" id="CP073754">
    <property type="protein sequence ID" value="QWF72076.1"/>
    <property type="molecule type" value="Genomic_DNA"/>
</dbReference>